<accession>A0ABU3VE75</accession>
<comment type="caution">
    <text evidence="1">The sequence shown here is derived from an EMBL/GenBank/DDBJ whole genome shotgun (WGS) entry which is preliminary data.</text>
</comment>
<gene>
    <name evidence="1" type="ORF">QO231_11600</name>
</gene>
<sequence>MADKSIPVADVPKIVDHQTFGRFVIEWALIAPEKRPTTVAKMREKYPRAFEAMEFPAHVGGDVRLNMVQGEINEIVVNLPPLHKLLPMLRYLEDNPESFANPGDFSFDINNPPQVPEVPGAEHYQIPRFFEEFIDDRRQNGDDAVDYKQFFLKQVADYSIRHCR</sequence>
<reference evidence="2" key="1">
    <citation type="submission" date="2023-05" db="EMBL/GenBank/DDBJ databases">
        <title>Sedimentitalea sp. nov. JM2-8.</title>
        <authorList>
            <person name="Huang J."/>
        </authorList>
    </citation>
    <scope>NUCLEOTIDE SEQUENCE [LARGE SCALE GENOMIC DNA]</scope>
    <source>
        <strain evidence="2">KHS03</strain>
    </source>
</reference>
<dbReference type="EMBL" id="JASMWN010000008">
    <property type="protein sequence ID" value="MDU9004493.1"/>
    <property type="molecule type" value="Genomic_DNA"/>
</dbReference>
<proteinExistence type="predicted"/>
<keyword evidence="2" id="KW-1185">Reference proteome</keyword>
<evidence type="ECO:0000313" key="1">
    <source>
        <dbReference type="EMBL" id="MDU9004493.1"/>
    </source>
</evidence>
<evidence type="ECO:0000313" key="2">
    <source>
        <dbReference type="Proteomes" id="UP001255416"/>
    </source>
</evidence>
<protein>
    <submittedName>
        <fullName evidence="1">Uncharacterized protein</fullName>
    </submittedName>
</protein>
<organism evidence="1 2">
    <name type="scientific">Sedimentitalea todarodis</name>
    <dbReference type="NCBI Taxonomy" id="1631240"/>
    <lineage>
        <taxon>Bacteria</taxon>
        <taxon>Pseudomonadati</taxon>
        <taxon>Pseudomonadota</taxon>
        <taxon>Alphaproteobacteria</taxon>
        <taxon>Rhodobacterales</taxon>
        <taxon>Paracoccaceae</taxon>
        <taxon>Sedimentitalea</taxon>
    </lineage>
</organism>
<name>A0ABU3VE75_9RHOB</name>
<dbReference type="Proteomes" id="UP001255416">
    <property type="component" value="Unassembled WGS sequence"/>
</dbReference>
<dbReference type="RefSeq" id="WP_316776265.1">
    <property type="nucleotide sequence ID" value="NZ_JASMWN010000008.1"/>
</dbReference>